<reference evidence="2 3" key="1">
    <citation type="submission" date="2024-09" db="EMBL/GenBank/DDBJ databases">
        <title>The Natural Products Discovery Center: Release of the First 8490 Sequenced Strains for Exploring Actinobacteria Biosynthetic Diversity.</title>
        <authorList>
            <person name="Kalkreuter E."/>
            <person name="Kautsar S.A."/>
            <person name="Yang D."/>
            <person name="Bader C.D."/>
            <person name="Teijaro C.N."/>
            <person name="Fluegel L."/>
            <person name="Davis C.M."/>
            <person name="Simpson J.R."/>
            <person name="Lauterbach L."/>
            <person name="Steele A.D."/>
            <person name="Gui C."/>
            <person name="Meng S."/>
            <person name="Li G."/>
            <person name="Viehrig K."/>
            <person name="Ye F."/>
            <person name="Su P."/>
            <person name="Kiefer A.F."/>
            <person name="Nichols A."/>
            <person name="Cepeda A.J."/>
            <person name="Yan W."/>
            <person name="Fan B."/>
            <person name="Jiang Y."/>
            <person name="Adhikari A."/>
            <person name="Zheng C.-J."/>
            <person name="Schuster L."/>
            <person name="Cowan T.M."/>
            <person name="Smanski M.J."/>
            <person name="Chevrette M.G."/>
            <person name="De Carvalho L.P.S."/>
            <person name="Shen B."/>
        </authorList>
    </citation>
    <scope>NUCLEOTIDE SEQUENCE [LARGE SCALE GENOMIC DNA]</scope>
    <source>
        <strain evidence="2 3">NPDC056472</strain>
    </source>
</reference>
<name>A0ABW6J209_STRWE</name>
<evidence type="ECO:0000256" key="1">
    <source>
        <dbReference type="SAM" id="MobiDB-lite"/>
    </source>
</evidence>
<evidence type="ECO:0000313" key="3">
    <source>
        <dbReference type="Proteomes" id="UP001600424"/>
    </source>
</evidence>
<dbReference type="RefSeq" id="WP_386252827.1">
    <property type="nucleotide sequence ID" value="NZ_JBHTRV010000028.1"/>
</dbReference>
<feature type="region of interest" description="Disordered" evidence="1">
    <location>
        <begin position="1"/>
        <end position="48"/>
    </location>
</feature>
<accession>A0ABW6J209</accession>
<gene>
    <name evidence="2" type="ORF">ACFQ63_30150</name>
</gene>
<protein>
    <submittedName>
        <fullName evidence="2">Uncharacterized protein</fullName>
    </submittedName>
</protein>
<dbReference type="Proteomes" id="UP001600424">
    <property type="component" value="Unassembled WGS sequence"/>
</dbReference>
<dbReference type="EMBL" id="JBHTRV010000028">
    <property type="protein sequence ID" value="MFE5983943.1"/>
    <property type="molecule type" value="Genomic_DNA"/>
</dbReference>
<evidence type="ECO:0000313" key="2">
    <source>
        <dbReference type="EMBL" id="MFE5983943.1"/>
    </source>
</evidence>
<keyword evidence="3" id="KW-1185">Reference proteome</keyword>
<proteinExistence type="predicted"/>
<comment type="caution">
    <text evidence="2">The sequence shown here is derived from an EMBL/GenBank/DDBJ whole genome shotgun (WGS) entry which is preliminary data.</text>
</comment>
<sequence length="48" mass="4883">MQSQRVTDGMPPGLPDDAVVASRAASEPVLGSGPRPAGPLSAPVRERT</sequence>
<organism evidence="2 3">
    <name type="scientific">Streptomyces wedmorensis</name>
    <dbReference type="NCBI Taxonomy" id="43759"/>
    <lineage>
        <taxon>Bacteria</taxon>
        <taxon>Bacillati</taxon>
        <taxon>Actinomycetota</taxon>
        <taxon>Actinomycetes</taxon>
        <taxon>Kitasatosporales</taxon>
        <taxon>Streptomycetaceae</taxon>
        <taxon>Streptomyces</taxon>
    </lineage>
</organism>